<dbReference type="RefSeq" id="XP_052947161.1">
    <property type="nucleotide sequence ID" value="XM_053092367.1"/>
</dbReference>
<evidence type="ECO:0000313" key="2">
    <source>
        <dbReference type="EMBL" id="KAI9637384.1"/>
    </source>
</evidence>
<proteinExistence type="predicted"/>
<keyword evidence="3" id="KW-1185">Reference proteome</keyword>
<feature type="region of interest" description="Disordered" evidence="1">
    <location>
        <begin position="1"/>
        <end position="21"/>
    </location>
</feature>
<comment type="caution">
    <text evidence="2">The sequence shown here is derived from an EMBL/GenBank/DDBJ whole genome shotgun (WGS) entry which is preliminary data.</text>
</comment>
<protein>
    <submittedName>
        <fullName evidence="2">Uncharacterized protein</fullName>
    </submittedName>
</protein>
<gene>
    <name evidence="2" type="ORF">MKK02DRAFT_43308</name>
</gene>
<name>A0AA38HCR4_9TREE</name>
<dbReference type="AlphaFoldDB" id="A0AA38HCR4"/>
<sequence>MFVSATASNVPSASGTDLDSDTDIDIEDLRERVYAAAGKPWDGTIEALHADIKATITMLEKDTADGVMTLQPVWGREGESLVKAGEIIEYSKLINAATELRSSEIVSSCKTNLREAEDPDPQAWADQYTSVGYYQQQLKLDAARASKPNEPTLEQMTQWDQVAMILALRAMKLMLDEKKRGQSFTQVLRKPSRTETGNSSGYWGVALKRPEADPTLGTSKLTEGSLVQDPEEM</sequence>
<reference evidence="2" key="1">
    <citation type="journal article" date="2022" name="G3 (Bethesda)">
        <title>High quality genome of the basidiomycete yeast Dioszegia hungarica PDD-24b-2 isolated from cloud water.</title>
        <authorList>
            <person name="Jarrige D."/>
            <person name="Haridas S."/>
            <person name="Bleykasten-Grosshans C."/>
            <person name="Joly M."/>
            <person name="Nadalig T."/>
            <person name="Sancelme M."/>
            <person name="Vuilleumier S."/>
            <person name="Grigoriev I.V."/>
            <person name="Amato P."/>
            <person name="Bringel F."/>
        </authorList>
    </citation>
    <scope>NUCLEOTIDE SEQUENCE</scope>
    <source>
        <strain evidence="2">PDD-24b-2</strain>
    </source>
</reference>
<accession>A0AA38HCR4</accession>
<organism evidence="2 3">
    <name type="scientific">Dioszegia hungarica</name>
    <dbReference type="NCBI Taxonomy" id="4972"/>
    <lineage>
        <taxon>Eukaryota</taxon>
        <taxon>Fungi</taxon>
        <taxon>Dikarya</taxon>
        <taxon>Basidiomycota</taxon>
        <taxon>Agaricomycotina</taxon>
        <taxon>Tremellomycetes</taxon>
        <taxon>Tremellales</taxon>
        <taxon>Bulleribasidiaceae</taxon>
        <taxon>Dioszegia</taxon>
    </lineage>
</organism>
<dbReference type="EMBL" id="JAKWFO010000004">
    <property type="protein sequence ID" value="KAI9637384.1"/>
    <property type="molecule type" value="Genomic_DNA"/>
</dbReference>
<evidence type="ECO:0000256" key="1">
    <source>
        <dbReference type="SAM" id="MobiDB-lite"/>
    </source>
</evidence>
<evidence type="ECO:0000313" key="3">
    <source>
        <dbReference type="Proteomes" id="UP001164286"/>
    </source>
</evidence>
<dbReference type="GeneID" id="77731572"/>
<feature type="compositionally biased region" description="Polar residues" evidence="1">
    <location>
        <begin position="1"/>
        <end position="15"/>
    </location>
</feature>
<dbReference type="Proteomes" id="UP001164286">
    <property type="component" value="Unassembled WGS sequence"/>
</dbReference>
<feature type="region of interest" description="Disordered" evidence="1">
    <location>
        <begin position="186"/>
        <end position="233"/>
    </location>
</feature>